<proteinExistence type="predicted"/>
<accession>A0A1H7STR7</accession>
<dbReference type="RefSeq" id="WP_089911336.1">
    <property type="nucleotide sequence ID" value="NZ_FOBB01000002.1"/>
</dbReference>
<gene>
    <name evidence="1" type="ORF">SAMN04488505_1021032</name>
</gene>
<evidence type="ECO:0000313" key="2">
    <source>
        <dbReference type="Proteomes" id="UP000198984"/>
    </source>
</evidence>
<evidence type="ECO:0008006" key="3">
    <source>
        <dbReference type="Google" id="ProtNLM"/>
    </source>
</evidence>
<evidence type="ECO:0000313" key="1">
    <source>
        <dbReference type="EMBL" id="SEL75709.1"/>
    </source>
</evidence>
<dbReference type="STRING" id="573321.SAMN04488505_1021032"/>
<dbReference type="EMBL" id="FOBB01000002">
    <property type="protein sequence ID" value="SEL75709.1"/>
    <property type="molecule type" value="Genomic_DNA"/>
</dbReference>
<dbReference type="AlphaFoldDB" id="A0A1H7STR7"/>
<keyword evidence="2" id="KW-1185">Reference proteome</keyword>
<protein>
    <recommendedName>
        <fullName evidence="3">TolB-like 6-blade propeller-like</fullName>
    </recommendedName>
</protein>
<organism evidence="1 2">
    <name type="scientific">Chitinophaga rupis</name>
    <dbReference type="NCBI Taxonomy" id="573321"/>
    <lineage>
        <taxon>Bacteria</taxon>
        <taxon>Pseudomonadati</taxon>
        <taxon>Bacteroidota</taxon>
        <taxon>Chitinophagia</taxon>
        <taxon>Chitinophagales</taxon>
        <taxon>Chitinophagaceae</taxon>
        <taxon>Chitinophaga</taxon>
    </lineage>
</organism>
<sequence length="345" mass="39480">MIKNIIAILAGVVLVLFILKSTARLPNEKPNGFKRKLTVNPLMPLKQAPLKVALESICGTKSGDIYFTTPHPGWLIRLDTTLTRQDTFAFGLPAHHEIPGAHETVADAPRAFLFANNIPAVYSGNWEQQSFDTLYQPANTFSRGVYMPPDNIVLRVLDSSLQRQRLQRINIHTKHIEAESDLFATQQNGGFDRDGLLRYDTATKRLFYIELYRNAFYCMDTSLRLLYTGHTIDTLAHNPISVQWVKWENEKRLMPAKARTSVTQDAVVANGYLFVLSNLKADNERGWIFNHNAVVDMYRVQDGSYYGSFYIPRYNDEKLKSFTVYNDRVVALYTSQVATFKWQNQ</sequence>
<name>A0A1H7STR7_9BACT</name>
<dbReference type="OrthoDB" id="673785at2"/>
<dbReference type="Proteomes" id="UP000198984">
    <property type="component" value="Unassembled WGS sequence"/>
</dbReference>
<reference evidence="1 2" key="1">
    <citation type="submission" date="2016-10" db="EMBL/GenBank/DDBJ databases">
        <authorList>
            <person name="de Groot N.N."/>
        </authorList>
    </citation>
    <scope>NUCLEOTIDE SEQUENCE [LARGE SCALE GENOMIC DNA]</scope>
    <source>
        <strain evidence="1 2">DSM 21039</strain>
    </source>
</reference>